<evidence type="ECO:0000256" key="7">
    <source>
        <dbReference type="SAM" id="Phobius"/>
    </source>
</evidence>
<keyword evidence="5 7" id="KW-1133">Transmembrane helix</keyword>
<evidence type="ECO:0000256" key="2">
    <source>
        <dbReference type="ARBA" id="ARBA00007543"/>
    </source>
</evidence>
<evidence type="ECO:0000256" key="6">
    <source>
        <dbReference type="ARBA" id="ARBA00023136"/>
    </source>
</evidence>
<protein>
    <submittedName>
        <fullName evidence="8">Cytochrome d ubiquinol oxidase subunit II</fullName>
    </submittedName>
</protein>
<feature type="transmembrane region" description="Helical" evidence="7">
    <location>
        <begin position="299"/>
        <end position="327"/>
    </location>
</feature>
<feature type="transmembrane region" description="Helical" evidence="7">
    <location>
        <begin position="12"/>
        <end position="34"/>
    </location>
</feature>
<keyword evidence="4 7" id="KW-0812">Transmembrane</keyword>
<name>A0A1I5XPX0_9BACI</name>
<evidence type="ECO:0000313" key="9">
    <source>
        <dbReference type="Proteomes" id="UP000198892"/>
    </source>
</evidence>
<evidence type="ECO:0000256" key="5">
    <source>
        <dbReference type="ARBA" id="ARBA00022989"/>
    </source>
</evidence>
<dbReference type="EMBL" id="FOXD01000030">
    <property type="protein sequence ID" value="SFQ33960.1"/>
    <property type="molecule type" value="Genomic_DNA"/>
</dbReference>
<dbReference type="InterPro" id="IPR003317">
    <property type="entry name" value="Cyt-d_oxidase_su2"/>
</dbReference>
<feature type="transmembrane region" description="Helical" evidence="7">
    <location>
        <begin position="117"/>
        <end position="137"/>
    </location>
</feature>
<dbReference type="STRING" id="1884432.SAMN05518683_13016"/>
<evidence type="ECO:0000256" key="1">
    <source>
        <dbReference type="ARBA" id="ARBA00004651"/>
    </source>
</evidence>
<feature type="transmembrane region" description="Helical" evidence="7">
    <location>
        <begin position="203"/>
        <end position="221"/>
    </location>
</feature>
<keyword evidence="6 7" id="KW-0472">Membrane</keyword>
<dbReference type="Proteomes" id="UP000198892">
    <property type="component" value="Unassembled WGS sequence"/>
</dbReference>
<evidence type="ECO:0000256" key="3">
    <source>
        <dbReference type="ARBA" id="ARBA00022475"/>
    </source>
</evidence>
<feature type="transmembrane region" description="Helical" evidence="7">
    <location>
        <begin position="55"/>
        <end position="74"/>
    </location>
</feature>
<evidence type="ECO:0000313" key="8">
    <source>
        <dbReference type="EMBL" id="SFQ33960.1"/>
    </source>
</evidence>
<feature type="transmembrane region" description="Helical" evidence="7">
    <location>
        <begin position="162"/>
        <end position="182"/>
    </location>
</feature>
<comment type="similarity">
    <text evidence="2">Belongs to the cytochrome ubiquinol oxidase subunit 2 family.</text>
</comment>
<organism evidence="8 9">
    <name type="scientific">Salibacterium halotolerans</name>
    <dbReference type="NCBI Taxonomy" id="1884432"/>
    <lineage>
        <taxon>Bacteria</taxon>
        <taxon>Bacillati</taxon>
        <taxon>Bacillota</taxon>
        <taxon>Bacilli</taxon>
        <taxon>Bacillales</taxon>
        <taxon>Bacillaceae</taxon>
    </lineage>
</organism>
<evidence type="ECO:0000256" key="4">
    <source>
        <dbReference type="ARBA" id="ARBA00022692"/>
    </source>
</evidence>
<gene>
    <name evidence="8" type="ORF">SAMN05518683_13016</name>
</gene>
<comment type="subcellular location">
    <subcellularLocation>
        <location evidence="1">Cell membrane</location>
        <topology evidence="1">Multi-pass membrane protein</topology>
    </subcellularLocation>
</comment>
<feature type="transmembrane region" description="Helical" evidence="7">
    <location>
        <begin position="233"/>
        <end position="253"/>
    </location>
</feature>
<dbReference type="RefSeq" id="WP_093339286.1">
    <property type="nucleotide sequence ID" value="NZ_FOXD01000030.1"/>
</dbReference>
<keyword evidence="9" id="KW-1185">Reference proteome</keyword>
<feature type="transmembrane region" description="Helical" evidence="7">
    <location>
        <begin position="80"/>
        <end position="105"/>
    </location>
</feature>
<dbReference type="OrthoDB" id="2416742at2"/>
<dbReference type="AlphaFoldDB" id="A0A1I5XPX0"/>
<reference evidence="9" key="1">
    <citation type="submission" date="2016-10" db="EMBL/GenBank/DDBJ databases">
        <authorList>
            <person name="Varghese N."/>
            <person name="Submissions S."/>
        </authorList>
    </citation>
    <scope>NUCLEOTIDE SEQUENCE [LARGE SCALE GENOMIC DNA]</scope>
    <source>
        <strain evidence="9">S7</strain>
    </source>
</reference>
<feature type="transmembrane region" description="Helical" evidence="7">
    <location>
        <begin position="260"/>
        <end position="279"/>
    </location>
</feature>
<dbReference type="Pfam" id="PF02322">
    <property type="entry name" value="Cyt_bd_oxida_II"/>
    <property type="match status" value="1"/>
</dbReference>
<proteinExistence type="inferred from homology"/>
<accession>A0A1I5XPX0</accession>
<sequence>MTYEILGITVLWLFLYGYLIVGSIDFGAGFFHFYNKISRKNYQVNKLIQRYLSPVWEVTNVFLVFFFVGIVGFFPDTAYYYGTALLVPGSISIVLIAIRGSYYAFNTYGSKDSRVYSFLYGMSGLLIPASFTIVLTISEGDYLDVSKDRVTLLLRELLTSTYSWSVVVLAVVSVLYISAAFLTYYSYKAGDTASHQVFRRYTLFWAGPTILASLLIFYTISRHNPEHFRSMLDISWVFILSFLFFLGAVLLVYRKQRLGLAFVLVMFQFFSAWFGYGASHLPYLLYPHLTMYDGFVNETMAAALIAAFIAGLLLLIPSLVLLMRLFLFDADYVRGNK</sequence>
<keyword evidence="3" id="KW-1003">Cell membrane</keyword>
<dbReference type="GO" id="GO:0005886">
    <property type="term" value="C:plasma membrane"/>
    <property type="evidence" value="ECO:0007669"/>
    <property type="project" value="UniProtKB-SubCell"/>
</dbReference>